<accession>A0A9W7TLG6</accession>
<evidence type="ECO:0000313" key="2">
    <source>
        <dbReference type="EMBL" id="KAI7801115.1"/>
    </source>
</evidence>
<evidence type="ECO:0000313" key="3">
    <source>
        <dbReference type="Proteomes" id="UP001059041"/>
    </source>
</evidence>
<dbReference type="AlphaFoldDB" id="A0A9W7TLG6"/>
<proteinExistence type="predicted"/>
<protein>
    <submittedName>
        <fullName evidence="2">Uncharacterized protein</fullName>
    </submittedName>
</protein>
<evidence type="ECO:0000256" key="1">
    <source>
        <dbReference type="SAM" id="MobiDB-lite"/>
    </source>
</evidence>
<gene>
    <name evidence="2" type="ORF">IRJ41_024742</name>
</gene>
<comment type="caution">
    <text evidence="2">The sequence shown here is derived from an EMBL/GenBank/DDBJ whole genome shotgun (WGS) entry which is preliminary data.</text>
</comment>
<keyword evidence="3" id="KW-1185">Reference proteome</keyword>
<name>A0A9W7TLG6_TRIRA</name>
<dbReference type="EMBL" id="JAFHDT010000014">
    <property type="protein sequence ID" value="KAI7801115.1"/>
    <property type="molecule type" value="Genomic_DNA"/>
</dbReference>
<dbReference type="Proteomes" id="UP001059041">
    <property type="component" value="Linkage Group LG14"/>
</dbReference>
<feature type="compositionally biased region" description="Basic and acidic residues" evidence="1">
    <location>
        <begin position="12"/>
        <end position="30"/>
    </location>
</feature>
<feature type="compositionally biased region" description="Polar residues" evidence="1">
    <location>
        <begin position="1"/>
        <end position="11"/>
    </location>
</feature>
<reference evidence="2" key="1">
    <citation type="submission" date="2021-02" db="EMBL/GenBank/DDBJ databases">
        <title>Comparative genomics reveals that relaxation of natural selection precedes convergent phenotypic evolution of cavefish.</title>
        <authorList>
            <person name="Peng Z."/>
        </authorList>
    </citation>
    <scope>NUCLEOTIDE SEQUENCE</scope>
    <source>
        <tissue evidence="2">Muscle</tissue>
    </source>
</reference>
<sequence>MPKYATVTSNEISRENDISAPLRKENKQDLEEPGAENQQRIGSFSSEEPKTVIWIWYETNQKGRRVDVLEESVLLLVREEQQCPYCWRGRG</sequence>
<feature type="region of interest" description="Disordered" evidence="1">
    <location>
        <begin position="1"/>
        <end position="44"/>
    </location>
</feature>
<organism evidence="2 3">
    <name type="scientific">Triplophysa rosa</name>
    <name type="common">Cave loach</name>
    <dbReference type="NCBI Taxonomy" id="992332"/>
    <lineage>
        <taxon>Eukaryota</taxon>
        <taxon>Metazoa</taxon>
        <taxon>Chordata</taxon>
        <taxon>Craniata</taxon>
        <taxon>Vertebrata</taxon>
        <taxon>Euteleostomi</taxon>
        <taxon>Actinopterygii</taxon>
        <taxon>Neopterygii</taxon>
        <taxon>Teleostei</taxon>
        <taxon>Ostariophysi</taxon>
        <taxon>Cypriniformes</taxon>
        <taxon>Nemacheilidae</taxon>
        <taxon>Triplophysa</taxon>
    </lineage>
</organism>